<feature type="compositionally biased region" description="Acidic residues" evidence="2">
    <location>
        <begin position="690"/>
        <end position="706"/>
    </location>
</feature>
<evidence type="ECO:0000313" key="4">
    <source>
        <dbReference type="Proteomes" id="UP000308133"/>
    </source>
</evidence>
<dbReference type="PROSITE" id="PS50088">
    <property type="entry name" value="ANK_REPEAT"/>
    <property type="match status" value="3"/>
</dbReference>
<dbReference type="InterPro" id="IPR002110">
    <property type="entry name" value="Ankyrin_rpt"/>
</dbReference>
<dbReference type="Proteomes" id="UP000308133">
    <property type="component" value="Unassembled WGS sequence"/>
</dbReference>
<reference evidence="3 4" key="1">
    <citation type="submission" date="2018-02" db="EMBL/GenBank/DDBJ databases">
        <title>Draft genome sequences of Elsinoe sp., causing black scab on jojoba.</title>
        <authorList>
            <person name="Stodart B."/>
            <person name="Jeffress S."/>
            <person name="Ash G."/>
            <person name="Arun Chinnappa K."/>
        </authorList>
    </citation>
    <scope>NUCLEOTIDE SEQUENCE [LARGE SCALE GENOMIC DNA]</scope>
    <source>
        <strain evidence="3 4">Hillstone_2</strain>
    </source>
</reference>
<dbReference type="SUPFAM" id="SSF48403">
    <property type="entry name" value="Ankyrin repeat"/>
    <property type="match status" value="1"/>
</dbReference>
<dbReference type="PROSITE" id="PS50297">
    <property type="entry name" value="ANK_REP_REGION"/>
    <property type="match status" value="2"/>
</dbReference>
<dbReference type="PANTHER" id="PTHR46224:SF64">
    <property type="entry name" value="IQ MOTIF AND ANKYRIN REPEAT DOMAIN-CONTAINING PROTEIN 1"/>
    <property type="match status" value="1"/>
</dbReference>
<feature type="repeat" description="ANK" evidence="1">
    <location>
        <begin position="487"/>
        <end position="519"/>
    </location>
</feature>
<name>A0A4U7B4D0_9PEZI</name>
<evidence type="ECO:0000313" key="3">
    <source>
        <dbReference type="EMBL" id="TKX22984.1"/>
    </source>
</evidence>
<dbReference type="InterPro" id="IPR051616">
    <property type="entry name" value="Cul2-RING_E3_ligase_SR"/>
</dbReference>
<feature type="region of interest" description="Disordered" evidence="2">
    <location>
        <begin position="205"/>
        <end position="226"/>
    </location>
</feature>
<dbReference type="EMBL" id="PTQR01000060">
    <property type="protein sequence ID" value="TKX22984.1"/>
    <property type="molecule type" value="Genomic_DNA"/>
</dbReference>
<protein>
    <submittedName>
        <fullName evidence="3">Ankyrin repeat-containing protein 14</fullName>
    </submittedName>
</protein>
<organism evidence="3 4">
    <name type="scientific">Elsinoe australis</name>
    <dbReference type="NCBI Taxonomy" id="40998"/>
    <lineage>
        <taxon>Eukaryota</taxon>
        <taxon>Fungi</taxon>
        <taxon>Dikarya</taxon>
        <taxon>Ascomycota</taxon>
        <taxon>Pezizomycotina</taxon>
        <taxon>Dothideomycetes</taxon>
        <taxon>Dothideomycetidae</taxon>
        <taxon>Myriangiales</taxon>
        <taxon>Elsinoaceae</taxon>
        <taxon>Elsinoe</taxon>
    </lineage>
</organism>
<dbReference type="Pfam" id="PF12796">
    <property type="entry name" value="Ank_2"/>
    <property type="match status" value="1"/>
</dbReference>
<dbReference type="PANTHER" id="PTHR46224">
    <property type="entry name" value="ANKYRIN REPEAT FAMILY PROTEIN"/>
    <property type="match status" value="1"/>
</dbReference>
<sequence>MANPISIAASVITLAATAAQISKALSKLRAFGELPQQVYVPKNEVTDLEVVLRQIGHRLQQQSWTPDIGQESLKQTLARAKVQLAGLANGLERIANACAGGKVKTISRCAVWFKEKVSFQYFQSELHPIKTTLNLMLSASNSHDLQHIVLELRQVTVLTLDAETVSHGKANSHGLDEINARVDAQYQSLQGRIDGLGRLILEAGSQDEKQAGPSRHRAMDDSGTPTSYTGLPVLNKSCDFRGYRERQVPSASFEYWFPWWFASMNLKMCFKYLSTSGPQLQLSTTRRVPDTVQSISFAMQGNVEGLKYLFSQGLASPRDVSDSRGYSLMRYPTVKFLIDSGAPVDDISYENVWDFLFRGKCNEREQFGLRCITERVEGDWVEEQNFPLVHGIVFGLSSKLLAVELDENPAAIYLTDIQGRTALDWATARAQLEDIATLLSCGADPNTMDITGRTTILHAVDSHNTECLRLVLAAGGHPDPAMPKGVFRSSPLTAAGFGGLQDMLRLLLEYGADPNACNPEGFTALHSVARIQNVQCARTMLEYGADPNAISSNCRTPLLIAVTNNNHPVLELFLNHYRGYKNMTQGQVTDLLPIVAGHADYGTLAMLSSSYLFRRSLDLSLQSIATSHDILRNRRDFDEKLFAAFEELLALAQTGEAETTSLDSPVDSNIFLSTKSSFHSDLAEARAELESEECSSEEGSMEEDEDRFTRSAETLLSPV</sequence>
<feature type="region of interest" description="Disordered" evidence="2">
    <location>
        <begin position="686"/>
        <end position="719"/>
    </location>
</feature>
<evidence type="ECO:0000256" key="1">
    <source>
        <dbReference type="PROSITE-ProRule" id="PRU00023"/>
    </source>
</evidence>
<dbReference type="SMART" id="SM00248">
    <property type="entry name" value="ANK"/>
    <property type="match status" value="5"/>
</dbReference>
<dbReference type="AlphaFoldDB" id="A0A4U7B4D0"/>
<accession>A0A4U7B4D0</accession>
<gene>
    <name evidence="3" type="ORF">C1H76_5020</name>
</gene>
<evidence type="ECO:0000256" key="2">
    <source>
        <dbReference type="SAM" id="MobiDB-lite"/>
    </source>
</evidence>
<keyword evidence="1" id="KW-0040">ANK repeat</keyword>
<proteinExistence type="predicted"/>
<feature type="repeat" description="ANK" evidence="1">
    <location>
        <begin position="520"/>
        <end position="552"/>
    </location>
</feature>
<dbReference type="InterPro" id="IPR036770">
    <property type="entry name" value="Ankyrin_rpt-contain_sf"/>
</dbReference>
<feature type="repeat" description="ANK" evidence="1">
    <location>
        <begin position="418"/>
        <end position="450"/>
    </location>
</feature>
<comment type="caution">
    <text evidence="3">The sequence shown here is derived from an EMBL/GenBank/DDBJ whole genome shotgun (WGS) entry which is preliminary data.</text>
</comment>
<dbReference type="Gene3D" id="1.25.40.20">
    <property type="entry name" value="Ankyrin repeat-containing domain"/>
    <property type="match status" value="2"/>
</dbReference>